<dbReference type="InterPro" id="IPR007719">
    <property type="entry name" value="PCS_N"/>
</dbReference>
<accession>A0A6A5BTB0</accession>
<dbReference type="Pfam" id="PF05023">
    <property type="entry name" value="Phytochelatin"/>
    <property type="match status" value="1"/>
</dbReference>
<dbReference type="PROSITE" id="PS51443">
    <property type="entry name" value="PCS"/>
    <property type="match status" value="1"/>
</dbReference>
<dbReference type="Proteomes" id="UP000444721">
    <property type="component" value="Unassembled WGS sequence"/>
</dbReference>
<dbReference type="GO" id="GO:0010273">
    <property type="term" value="P:detoxification of copper ion"/>
    <property type="evidence" value="ECO:0007669"/>
    <property type="project" value="TreeGrafter"/>
</dbReference>
<dbReference type="OrthoDB" id="448954at2759"/>
<dbReference type="GO" id="GO:0098849">
    <property type="term" value="P:cellular detoxification of cadmium ion"/>
    <property type="evidence" value="ECO:0007669"/>
    <property type="project" value="TreeGrafter"/>
</dbReference>
<dbReference type="VEuPathDB" id="AmoebaDB:NfTy_076870"/>
<evidence type="ECO:0000256" key="3">
    <source>
        <dbReference type="ARBA" id="ARBA00022679"/>
    </source>
</evidence>
<keyword evidence="7" id="KW-1185">Reference proteome</keyword>
<dbReference type="GO" id="GO:0016756">
    <property type="term" value="F:glutathione gamma-glutamylcysteinyltransferase activity"/>
    <property type="evidence" value="ECO:0007669"/>
    <property type="project" value="UniProtKB-EC"/>
</dbReference>
<evidence type="ECO:0000259" key="5">
    <source>
        <dbReference type="PROSITE" id="PS51443"/>
    </source>
</evidence>
<gene>
    <name evidence="6" type="ORF">FDP41_004534</name>
</gene>
<organism evidence="6 7">
    <name type="scientific">Naegleria fowleri</name>
    <name type="common">Brain eating amoeba</name>
    <dbReference type="NCBI Taxonomy" id="5763"/>
    <lineage>
        <taxon>Eukaryota</taxon>
        <taxon>Discoba</taxon>
        <taxon>Heterolobosea</taxon>
        <taxon>Tetramitia</taxon>
        <taxon>Eutetramitia</taxon>
        <taxon>Vahlkampfiidae</taxon>
        <taxon>Naegleria</taxon>
    </lineage>
</organism>
<evidence type="ECO:0000256" key="4">
    <source>
        <dbReference type="ARBA" id="ARBA00022723"/>
    </source>
</evidence>
<dbReference type="InterPro" id="IPR038156">
    <property type="entry name" value="PCS_N_sf"/>
</dbReference>
<feature type="domain" description="Peptidase C83" evidence="5">
    <location>
        <begin position="16"/>
        <end position="234"/>
    </location>
</feature>
<sequence length="493" mass="56903">MFKPSSVLRLFSSAPTCAISFYKRKLAEMLIPFSSEKGKELFRSSLKQQYMENYFALAEQFHTQQEPAFCGLGSLSMVLNSLQCDPNQVWKGVWRFYDENLLMNCCVSKDQVLSKGLQMEQFWCLAVCSGLDIQLFRNSTIEQFRQHIVDSCKHQKFHLVVNFSRKALDQTGDGHFSPIGGYNPDEDMVLLLDVARFKYPSYWVSVEKLYEAMIQIDKETNMKRGYFTMKPSENASSMFYRLFKSNASMSWRRFCLFLINDYLPSRREKLLLANTLGDYLNEVVRVEPHDEMAITSQSKTQTCIYSTPSITYDPTNLQPSPVVVRDILFSFCDTLSNELATCTQHKYVFFDLMNDIRNLDLHKYLKNHLDINSSTVPFFKTPKLDIIVTLLFETLPLPKLPMNEALKKQLLHHHRNYEAISAVSPKLADELRQFGGGVKVLCDICKDPITSQKVVNTKSSNSPNSSPCKLINWNQRIQWNQCSTNKIKTIHNN</sequence>
<dbReference type="AlphaFoldDB" id="A0A6A5BTB0"/>
<evidence type="ECO:0000313" key="6">
    <source>
        <dbReference type="EMBL" id="KAF0976635.1"/>
    </source>
</evidence>
<dbReference type="PANTHER" id="PTHR33447">
    <property type="entry name" value="GLUTATHIONE GAMMA-GLUTAMYLCYSTEINYLTRANSFERASE"/>
    <property type="match status" value="1"/>
</dbReference>
<proteinExistence type="predicted"/>
<dbReference type="InterPro" id="IPR040409">
    <property type="entry name" value="PCS-like"/>
</dbReference>
<reference evidence="6 7" key="1">
    <citation type="journal article" date="2019" name="Sci. Rep.">
        <title>Nanopore sequencing improves the draft genome of the human pathogenic amoeba Naegleria fowleri.</title>
        <authorList>
            <person name="Liechti N."/>
            <person name="Schurch N."/>
            <person name="Bruggmann R."/>
            <person name="Wittwer M."/>
        </authorList>
    </citation>
    <scope>NUCLEOTIDE SEQUENCE [LARGE SCALE GENOMIC DNA]</scope>
    <source>
        <strain evidence="6 7">ATCC 30894</strain>
    </source>
</reference>
<dbReference type="SUPFAM" id="SSF54001">
    <property type="entry name" value="Cysteine proteinases"/>
    <property type="match status" value="1"/>
</dbReference>
<name>A0A6A5BTB0_NAEFO</name>
<keyword evidence="2" id="KW-0104">Cadmium</keyword>
<dbReference type="RefSeq" id="XP_044561348.1">
    <property type="nucleotide sequence ID" value="XM_044707959.1"/>
</dbReference>
<comment type="caution">
    <text evidence="6">The sequence shown here is derived from an EMBL/GenBank/DDBJ whole genome shotgun (WGS) entry which is preliminary data.</text>
</comment>
<dbReference type="Gene3D" id="3.90.70.30">
    <property type="entry name" value="Phytochelatin synthase, N-terminal domain"/>
    <property type="match status" value="1"/>
</dbReference>
<dbReference type="PANTHER" id="PTHR33447:SF2">
    <property type="entry name" value="GLUTATHIONE GAMMA-GLUTAMYLCYSTEINYLTRANSFERASE"/>
    <property type="match status" value="1"/>
</dbReference>
<evidence type="ECO:0000256" key="2">
    <source>
        <dbReference type="ARBA" id="ARBA00022539"/>
    </source>
</evidence>
<keyword evidence="3" id="KW-0808">Transferase</keyword>
<dbReference type="GO" id="GO:0046872">
    <property type="term" value="F:metal ion binding"/>
    <property type="evidence" value="ECO:0007669"/>
    <property type="project" value="UniProtKB-KW"/>
</dbReference>
<dbReference type="GO" id="GO:0046938">
    <property type="term" value="P:phytochelatin biosynthetic process"/>
    <property type="evidence" value="ECO:0007669"/>
    <property type="project" value="InterPro"/>
</dbReference>
<dbReference type="EC" id="2.3.2.15" evidence="1"/>
<evidence type="ECO:0000256" key="1">
    <source>
        <dbReference type="ARBA" id="ARBA00012468"/>
    </source>
</evidence>
<evidence type="ECO:0000313" key="7">
    <source>
        <dbReference type="Proteomes" id="UP000444721"/>
    </source>
</evidence>
<dbReference type="GeneID" id="68111752"/>
<dbReference type="InterPro" id="IPR038765">
    <property type="entry name" value="Papain-like_cys_pep_sf"/>
</dbReference>
<dbReference type="FunFam" id="3.90.70.30:FF:000001">
    <property type="entry name" value="Glutathione gamma-glutamylcysteinyltransferase 1"/>
    <property type="match status" value="1"/>
</dbReference>
<dbReference type="VEuPathDB" id="AmoebaDB:NF0131410"/>
<protein>
    <recommendedName>
        <fullName evidence="1">glutathione gamma-glutamylcysteinyltransferase</fullName>
        <ecNumber evidence="1">2.3.2.15</ecNumber>
    </recommendedName>
</protein>
<keyword evidence="4" id="KW-0479">Metal-binding</keyword>
<dbReference type="EMBL" id="VFQX01000037">
    <property type="protein sequence ID" value="KAF0976635.1"/>
    <property type="molecule type" value="Genomic_DNA"/>
</dbReference>
<dbReference type="VEuPathDB" id="AmoebaDB:FDP41_004534"/>